<name>A0A7Y0UUY6_9ACTO</name>
<evidence type="ECO:0000313" key="1">
    <source>
        <dbReference type="EMBL" id="NMX04240.1"/>
    </source>
</evidence>
<accession>A0A7Y0UUY6</accession>
<reference evidence="1 2" key="1">
    <citation type="submission" date="2020-04" db="EMBL/GenBank/DDBJ databases">
        <title>Antimicrobial susceptibility and clonality of vaginal-derived multi-drug resistant Mobiluncus isolates in China.</title>
        <authorList>
            <person name="Zhang X."/>
        </authorList>
    </citation>
    <scope>NUCLEOTIDE SEQUENCE [LARGE SCALE GENOMIC DNA]</scope>
    <source>
        <strain evidence="1 2">12</strain>
    </source>
</reference>
<organism evidence="1 2">
    <name type="scientific">Mobiluncus mulieris</name>
    <dbReference type="NCBI Taxonomy" id="2052"/>
    <lineage>
        <taxon>Bacteria</taxon>
        <taxon>Bacillati</taxon>
        <taxon>Actinomycetota</taxon>
        <taxon>Actinomycetes</taxon>
        <taxon>Actinomycetales</taxon>
        <taxon>Actinomycetaceae</taxon>
        <taxon>Mobiluncus</taxon>
    </lineage>
</organism>
<dbReference type="AlphaFoldDB" id="A0A7Y0UUY6"/>
<dbReference type="EMBL" id="JABCUS010000027">
    <property type="protein sequence ID" value="NMX04240.1"/>
    <property type="molecule type" value="Genomic_DNA"/>
</dbReference>
<evidence type="ECO:0000313" key="2">
    <source>
        <dbReference type="Proteomes" id="UP000575397"/>
    </source>
</evidence>
<protein>
    <submittedName>
        <fullName evidence="1">Lipoyl synthase</fullName>
    </submittedName>
</protein>
<proteinExistence type="predicted"/>
<comment type="caution">
    <text evidence="1">The sequence shown here is derived from an EMBL/GenBank/DDBJ whole genome shotgun (WGS) entry which is preliminary data.</text>
</comment>
<sequence length="106" mass="12343">MAFHGIILITGIEFKFTACLRLFERESRLVPHLFLSAKNGFCLKLRRLEMANQVLQSLRPCEGHEMRQLVMLQFILPSPNPFMSKRNKYFALKISEALRFTLPNMG</sequence>
<dbReference type="Proteomes" id="UP000575397">
    <property type="component" value="Unassembled WGS sequence"/>
</dbReference>
<gene>
    <name evidence="1" type="ORF">HHJ77_10035</name>
</gene>